<sequence>MRRAIGTAFHETAVPGAPAGGATGSGIGGGAPAGGRAGTRECVLGSNTYSTVFLVSAHSAAEYIQKFYYIVMKKKKKKKKQRQELAAWFASQREERSENVKQMLTFLTQKKHQRNPGVDDEDNHLWTIRSHEKEIRAALSATSEAVGSRGTNVKSQAYEEVKVLSSAFTDCLLQRCKPFSIKAVVLANVKCKLQVLDGLAAIAEALWQQVVIKAIDNCFCRGTLSITDAAGTVVVTACIIMAYARDTYFHS</sequence>
<dbReference type="InParanoid" id="D8SBY3"/>
<gene>
    <name evidence="2" type="ORF">SELMODRAFT_420422</name>
</gene>
<name>D8SBY3_SELML</name>
<protein>
    <submittedName>
        <fullName evidence="2">Uncharacterized protein</fullName>
    </submittedName>
</protein>
<evidence type="ECO:0000313" key="2">
    <source>
        <dbReference type="EMBL" id="EFJ18088.1"/>
    </source>
</evidence>
<accession>D8SBY3</accession>
<dbReference type="HOGENOM" id="CLU_1108618_0_0_1"/>
<reference evidence="2 3" key="1">
    <citation type="journal article" date="2011" name="Science">
        <title>The Selaginella genome identifies genetic changes associated with the evolution of vascular plants.</title>
        <authorList>
            <person name="Banks J.A."/>
            <person name="Nishiyama T."/>
            <person name="Hasebe M."/>
            <person name="Bowman J.L."/>
            <person name="Gribskov M."/>
            <person name="dePamphilis C."/>
            <person name="Albert V.A."/>
            <person name="Aono N."/>
            <person name="Aoyama T."/>
            <person name="Ambrose B.A."/>
            <person name="Ashton N.W."/>
            <person name="Axtell M.J."/>
            <person name="Barker E."/>
            <person name="Barker M.S."/>
            <person name="Bennetzen J.L."/>
            <person name="Bonawitz N.D."/>
            <person name="Chapple C."/>
            <person name="Cheng C."/>
            <person name="Correa L.G."/>
            <person name="Dacre M."/>
            <person name="DeBarry J."/>
            <person name="Dreyer I."/>
            <person name="Elias M."/>
            <person name="Engstrom E.M."/>
            <person name="Estelle M."/>
            <person name="Feng L."/>
            <person name="Finet C."/>
            <person name="Floyd S.K."/>
            <person name="Frommer W.B."/>
            <person name="Fujita T."/>
            <person name="Gramzow L."/>
            <person name="Gutensohn M."/>
            <person name="Harholt J."/>
            <person name="Hattori M."/>
            <person name="Heyl A."/>
            <person name="Hirai T."/>
            <person name="Hiwatashi Y."/>
            <person name="Ishikawa M."/>
            <person name="Iwata M."/>
            <person name="Karol K.G."/>
            <person name="Koehler B."/>
            <person name="Kolukisaoglu U."/>
            <person name="Kubo M."/>
            <person name="Kurata T."/>
            <person name="Lalonde S."/>
            <person name="Li K."/>
            <person name="Li Y."/>
            <person name="Litt A."/>
            <person name="Lyons E."/>
            <person name="Manning G."/>
            <person name="Maruyama T."/>
            <person name="Michael T.P."/>
            <person name="Mikami K."/>
            <person name="Miyazaki S."/>
            <person name="Morinaga S."/>
            <person name="Murata T."/>
            <person name="Mueller-Roeber B."/>
            <person name="Nelson D.R."/>
            <person name="Obara M."/>
            <person name="Oguri Y."/>
            <person name="Olmstead R.G."/>
            <person name="Onodera N."/>
            <person name="Petersen B.L."/>
            <person name="Pils B."/>
            <person name="Prigge M."/>
            <person name="Rensing S.A."/>
            <person name="Riano-Pachon D.M."/>
            <person name="Roberts A.W."/>
            <person name="Sato Y."/>
            <person name="Scheller H.V."/>
            <person name="Schulz B."/>
            <person name="Schulz C."/>
            <person name="Shakirov E.V."/>
            <person name="Shibagaki N."/>
            <person name="Shinohara N."/>
            <person name="Shippen D.E."/>
            <person name="Soerensen I."/>
            <person name="Sotooka R."/>
            <person name="Sugimoto N."/>
            <person name="Sugita M."/>
            <person name="Sumikawa N."/>
            <person name="Tanurdzic M."/>
            <person name="Theissen G."/>
            <person name="Ulvskov P."/>
            <person name="Wakazuki S."/>
            <person name="Weng J.K."/>
            <person name="Willats W.W."/>
            <person name="Wipf D."/>
            <person name="Wolf P.G."/>
            <person name="Yang L."/>
            <person name="Zimmer A.D."/>
            <person name="Zhu Q."/>
            <person name="Mitros T."/>
            <person name="Hellsten U."/>
            <person name="Loque D."/>
            <person name="Otillar R."/>
            <person name="Salamov A."/>
            <person name="Schmutz J."/>
            <person name="Shapiro H."/>
            <person name="Lindquist E."/>
            <person name="Lucas S."/>
            <person name="Rokhsar D."/>
            <person name="Grigoriev I.V."/>
        </authorList>
    </citation>
    <scope>NUCLEOTIDE SEQUENCE [LARGE SCALE GENOMIC DNA]</scope>
</reference>
<dbReference type="KEGG" id="smo:SELMODRAFT_420422"/>
<feature type="region of interest" description="Disordered" evidence="1">
    <location>
        <begin position="15"/>
        <end position="36"/>
    </location>
</feature>
<organism evidence="3">
    <name type="scientific">Selaginella moellendorffii</name>
    <name type="common">Spikemoss</name>
    <dbReference type="NCBI Taxonomy" id="88036"/>
    <lineage>
        <taxon>Eukaryota</taxon>
        <taxon>Viridiplantae</taxon>
        <taxon>Streptophyta</taxon>
        <taxon>Embryophyta</taxon>
        <taxon>Tracheophyta</taxon>
        <taxon>Lycopodiopsida</taxon>
        <taxon>Selaginellales</taxon>
        <taxon>Selaginellaceae</taxon>
        <taxon>Selaginella</taxon>
    </lineage>
</organism>
<dbReference type="Gramene" id="EFJ18088">
    <property type="protein sequence ID" value="EFJ18088"/>
    <property type="gene ID" value="SELMODRAFT_420422"/>
</dbReference>
<evidence type="ECO:0000313" key="3">
    <source>
        <dbReference type="Proteomes" id="UP000001514"/>
    </source>
</evidence>
<dbReference type="Proteomes" id="UP000001514">
    <property type="component" value="Unassembled WGS sequence"/>
</dbReference>
<feature type="compositionally biased region" description="Gly residues" evidence="1">
    <location>
        <begin position="18"/>
        <end position="36"/>
    </location>
</feature>
<dbReference type="AlphaFoldDB" id="D8SBY3"/>
<dbReference type="EMBL" id="GL377611">
    <property type="protein sequence ID" value="EFJ18088.1"/>
    <property type="molecule type" value="Genomic_DNA"/>
</dbReference>
<evidence type="ECO:0000256" key="1">
    <source>
        <dbReference type="SAM" id="MobiDB-lite"/>
    </source>
</evidence>
<proteinExistence type="predicted"/>
<keyword evidence="3" id="KW-1185">Reference proteome</keyword>